<evidence type="ECO:0000256" key="1">
    <source>
        <dbReference type="SAM" id="MobiDB-lite"/>
    </source>
</evidence>
<reference evidence="2 3" key="1">
    <citation type="submission" date="2021-12" db="EMBL/GenBank/DDBJ databases">
        <title>High titer production of polyol ester of fatty acids by Rhodotorula paludigena BS15 towards product separation-free biomass refinery.</title>
        <authorList>
            <person name="Mano J."/>
            <person name="Ono H."/>
            <person name="Tanaka T."/>
            <person name="Naito K."/>
            <person name="Sushida H."/>
            <person name="Ike M."/>
            <person name="Tokuyasu K."/>
            <person name="Kitaoka M."/>
        </authorList>
    </citation>
    <scope>NUCLEOTIDE SEQUENCE [LARGE SCALE GENOMIC DNA]</scope>
    <source>
        <strain evidence="2 3">BS15</strain>
    </source>
</reference>
<feature type="region of interest" description="Disordered" evidence="1">
    <location>
        <begin position="1"/>
        <end position="79"/>
    </location>
</feature>
<protein>
    <submittedName>
        <fullName evidence="2">Uncharacterized protein</fullName>
    </submittedName>
</protein>
<keyword evidence="3" id="KW-1185">Reference proteome</keyword>
<dbReference type="Proteomes" id="UP001342314">
    <property type="component" value="Unassembled WGS sequence"/>
</dbReference>
<gene>
    <name evidence="2" type="ORF">Rhopal_001407-T1</name>
</gene>
<name>A0AAV5G7B3_9BASI</name>
<proteinExistence type="predicted"/>
<evidence type="ECO:0000313" key="2">
    <source>
        <dbReference type="EMBL" id="GJN88441.1"/>
    </source>
</evidence>
<feature type="compositionally biased region" description="Acidic residues" evidence="1">
    <location>
        <begin position="178"/>
        <end position="188"/>
    </location>
</feature>
<dbReference type="EMBL" id="BQKY01000003">
    <property type="protein sequence ID" value="GJN88441.1"/>
    <property type="molecule type" value="Genomic_DNA"/>
</dbReference>
<accession>A0AAV5G7B3</accession>
<sequence>MPTARSPSPAPSAWPAFLPPSLAYLSDPRPHPAPRTLPPSARYRPTPGSDALAPARGEHTLQSEMDALDAEEEAHYGQMMDTRHYGHAWLVPLGRQNTHDEDADSTFSTSPHHNGLDGTLDLTLSPHANGRGDPTAAGGEAGDADGADGDAPVVDLDAEIEDADADRSTASGGSGGMDADDSVDEAAR</sequence>
<evidence type="ECO:0000313" key="3">
    <source>
        <dbReference type="Proteomes" id="UP001342314"/>
    </source>
</evidence>
<comment type="caution">
    <text evidence="2">The sequence shown here is derived from an EMBL/GenBank/DDBJ whole genome shotgun (WGS) entry which is preliminary data.</text>
</comment>
<dbReference type="AlphaFoldDB" id="A0AAV5G7B3"/>
<organism evidence="2 3">
    <name type="scientific">Rhodotorula paludigena</name>
    <dbReference type="NCBI Taxonomy" id="86838"/>
    <lineage>
        <taxon>Eukaryota</taxon>
        <taxon>Fungi</taxon>
        <taxon>Dikarya</taxon>
        <taxon>Basidiomycota</taxon>
        <taxon>Pucciniomycotina</taxon>
        <taxon>Microbotryomycetes</taxon>
        <taxon>Sporidiobolales</taxon>
        <taxon>Sporidiobolaceae</taxon>
        <taxon>Rhodotorula</taxon>
    </lineage>
</organism>
<feature type="region of interest" description="Disordered" evidence="1">
    <location>
        <begin position="96"/>
        <end position="188"/>
    </location>
</feature>
<feature type="compositionally biased region" description="Low complexity" evidence="1">
    <location>
        <begin position="1"/>
        <end position="21"/>
    </location>
</feature>